<evidence type="ECO:0000256" key="1">
    <source>
        <dbReference type="ARBA" id="ARBA00010111"/>
    </source>
</evidence>
<accession>A0A345U8S3</accession>
<reference evidence="6" key="1">
    <citation type="submission" date="2018-05" db="EMBL/GenBank/DDBJ databases">
        <title>Organellar genomes of Gracilariaceae.</title>
        <authorList>
            <person name="Iha C."/>
            <person name="Oliveira M.C."/>
        </authorList>
    </citation>
    <scope>NUCLEOTIDE SEQUENCE</scope>
</reference>
<dbReference type="HAMAP" id="MF_00391">
    <property type="entry name" value="Ribosomal_bL34"/>
    <property type="match status" value="1"/>
</dbReference>
<dbReference type="RefSeq" id="YP_009509209.1">
    <property type="nucleotide sequence ID" value="NC_039092.1"/>
</dbReference>
<comment type="similarity">
    <text evidence="1 4">Belongs to the bacterial ribosomal protein bL34 family.</text>
</comment>
<gene>
    <name evidence="4 6" type="primary">rpl34</name>
</gene>
<dbReference type="Pfam" id="PF00468">
    <property type="entry name" value="Ribosomal_L34"/>
    <property type="match status" value="1"/>
</dbReference>
<evidence type="ECO:0000256" key="3">
    <source>
        <dbReference type="ARBA" id="ARBA00023274"/>
    </source>
</evidence>
<protein>
    <recommendedName>
        <fullName evidence="4">Large ribosomal subunit protein bL34c</fullName>
    </recommendedName>
</protein>
<evidence type="ECO:0000313" key="6">
    <source>
        <dbReference type="EMBL" id="AXI96859.1"/>
    </source>
</evidence>
<dbReference type="NCBIfam" id="TIGR01030">
    <property type="entry name" value="rpmH_bact"/>
    <property type="match status" value="1"/>
</dbReference>
<dbReference type="EMBL" id="MH396013">
    <property type="protein sequence ID" value="AXI96859.1"/>
    <property type="molecule type" value="Genomic_DNA"/>
</dbReference>
<reference evidence="7" key="2">
    <citation type="journal article" date="2020" name="Mitochondrial DNA Part B Resour">
        <title>Phylogenetic analysis of the complete chloroplast genome of Gracilaria vermiculophylla.</title>
        <authorList>
            <person name="Li Y."/>
            <person name="Han H."/>
            <person name="Ma X."/>
        </authorList>
    </citation>
    <scope>NUCLEOTIDE SEQUENCE</scope>
</reference>
<keyword evidence="6" id="KW-0934">Plastid</keyword>
<sequence>MSKGFGNGTNLKRIRQSGFRARMSNLNGRKIINSRRRKKRKRIAL</sequence>
<dbReference type="GO" id="GO:0005840">
    <property type="term" value="C:ribosome"/>
    <property type="evidence" value="ECO:0007669"/>
    <property type="project" value="UniProtKB-KW"/>
</dbReference>
<dbReference type="GO" id="GO:1990904">
    <property type="term" value="C:ribonucleoprotein complex"/>
    <property type="evidence" value="ECO:0007669"/>
    <property type="project" value="UniProtKB-KW"/>
</dbReference>
<dbReference type="InterPro" id="IPR000271">
    <property type="entry name" value="Ribosomal_bL34"/>
</dbReference>
<feature type="compositionally biased region" description="Basic residues" evidence="5">
    <location>
        <begin position="32"/>
        <end position="45"/>
    </location>
</feature>
<evidence type="ECO:0000313" key="7">
    <source>
        <dbReference type="EMBL" id="QXU75072.1"/>
    </source>
</evidence>
<dbReference type="AlphaFoldDB" id="A0A345U8S3"/>
<geneLocation type="chloroplast" evidence="6"/>
<dbReference type="Gene3D" id="1.10.287.3980">
    <property type="match status" value="1"/>
</dbReference>
<dbReference type="EMBL" id="MN853882">
    <property type="protein sequence ID" value="QXU75072.1"/>
    <property type="molecule type" value="Genomic_DNA"/>
</dbReference>
<feature type="region of interest" description="Disordered" evidence="5">
    <location>
        <begin position="1"/>
        <end position="45"/>
    </location>
</feature>
<name>A0A345U8S3_9FLOR</name>
<dbReference type="GeneID" id="37620487"/>
<keyword evidence="3 4" id="KW-0687">Ribonucleoprotein</keyword>
<evidence type="ECO:0000256" key="5">
    <source>
        <dbReference type="SAM" id="MobiDB-lite"/>
    </source>
</evidence>
<evidence type="ECO:0000256" key="4">
    <source>
        <dbReference type="HAMAP-Rule" id="MF_00391"/>
    </source>
</evidence>
<keyword evidence="2 4" id="KW-0689">Ribosomal protein</keyword>
<comment type="subcellular location">
    <subcellularLocation>
        <location evidence="4">Plastid</location>
        <location evidence="4">Chloroplast</location>
    </subcellularLocation>
</comment>
<dbReference type="GO" id="GO:0009507">
    <property type="term" value="C:chloroplast"/>
    <property type="evidence" value="ECO:0007669"/>
    <property type="project" value="UniProtKB-SubCell"/>
</dbReference>
<proteinExistence type="inferred from homology"/>
<dbReference type="GO" id="GO:0006412">
    <property type="term" value="P:translation"/>
    <property type="evidence" value="ECO:0007669"/>
    <property type="project" value="UniProtKB-UniRule"/>
</dbReference>
<dbReference type="GO" id="GO:0003735">
    <property type="term" value="F:structural constituent of ribosome"/>
    <property type="evidence" value="ECO:0007669"/>
    <property type="project" value="InterPro"/>
</dbReference>
<organism evidence="6">
    <name type="scientific">Gracilaria vermiculophylla</name>
    <dbReference type="NCBI Taxonomy" id="2608709"/>
    <lineage>
        <taxon>Eukaryota</taxon>
        <taxon>Rhodophyta</taxon>
        <taxon>Florideophyceae</taxon>
        <taxon>Rhodymeniophycidae</taxon>
        <taxon>Gracilariales</taxon>
        <taxon>Gracilariaceae</taxon>
        <taxon>Gracilaria</taxon>
    </lineage>
</organism>
<keyword evidence="6" id="KW-0150">Chloroplast</keyword>
<evidence type="ECO:0000256" key="2">
    <source>
        <dbReference type="ARBA" id="ARBA00022980"/>
    </source>
</evidence>